<gene>
    <name evidence="1" type="ORF">P5673_015395</name>
</gene>
<proteinExistence type="predicted"/>
<accession>A0AAD9QIM7</accession>
<organism evidence="1 2">
    <name type="scientific">Acropora cervicornis</name>
    <name type="common">Staghorn coral</name>
    <dbReference type="NCBI Taxonomy" id="6130"/>
    <lineage>
        <taxon>Eukaryota</taxon>
        <taxon>Metazoa</taxon>
        <taxon>Cnidaria</taxon>
        <taxon>Anthozoa</taxon>
        <taxon>Hexacorallia</taxon>
        <taxon>Scleractinia</taxon>
        <taxon>Astrocoeniina</taxon>
        <taxon>Acroporidae</taxon>
        <taxon>Acropora</taxon>
    </lineage>
</organism>
<name>A0AAD9QIM7_ACRCE</name>
<keyword evidence="2" id="KW-1185">Reference proteome</keyword>
<dbReference type="Proteomes" id="UP001249851">
    <property type="component" value="Unassembled WGS sequence"/>
</dbReference>
<evidence type="ECO:0000313" key="1">
    <source>
        <dbReference type="EMBL" id="KAK2561968.1"/>
    </source>
</evidence>
<comment type="caution">
    <text evidence="1">The sequence shown here is derived from an EMBL/GenBank/DDBJ whole genome shotgun (WGS) entry which is preliminary data.</text>
</comment>
<reference evidence="1" key="1">
    <citation type="journal article" date="2023" name="G3 (Bethesda)">
        <title>Whole genome assembly and annotation of the endangered Caribbean coral Acropora cervicornis.</title>
        <authorList>
            <person name="Selwyn J.D."/>
            <person name="Vollmer S.V."/>
        </authorList>
    </citation>
    <scope>NUCLEOTIDE SEQUENCE</scope>
    <source>
        <strain evidence="1">K2</strain>
    </source>
</reference>
<reference evidence="1" key="2">
    <citation type="journal article" date="2023" name="Science">
        <title>Genomic signatures of disease resistance in endangered staghorn corals.</title>
        <authorList>
            <person name="Vollmer S.V."/>
            <person name="Selwyn J.D."/>
            <person name="Despard B.A."/>
            <person name="Roesel C.L."/>
        </authorList>
    </citation>
    <scope>NUCLEOTIDE SEQUENCE</scope>
    <source>
        <strain evidence="1">K2</strain>
    </source>
</reference>
<feature type="non-terminal residue" evidence="1">
    <location>
        <position position="74"/>
    </location>
</feature>
<protein>
    <submittedName>
        <fullName evidence="1">Uncharacterized protein</fullName>
    </submittedName>
</protein>
<evidence type="ECO:0000313" key="2">
    <source>
        <dbReference type="Proteomes" id="UP001249851"/>
    </source>
</evidence>
<dbReference type="EMBL" id="JARQWQ010000031">
    <property type="protein sequence ID" value="KAK2561968.1"/>
    <property type="molecule type" value="Genomic_DNA"/>
</dbReference>
<dbReference type="AlphaFoldDB" id="A0AAD9QIM7"/>
<sequence>RFPITYVLWPQEAMCVLSPGIFIQARYPTQVLQFYRSFLPLHLRPPYSIAAVVKLSYPVYHSALSHDALHNGTA</sequence>